<evidence type="ECO:0000313" key="9">
    <source>
        <dbReference type="Proteomes" id="UP001296104"/>
    </source>
</evidence>
<evidence type="ECO:0000256" key="3">
    <source>
        <dbReference type="ARBA" id="ARBA00023242"/>
    </source>
</evidence>
<dbReference type="PANTHER" id="PTHR19980">
    <property type="entry name" value="RNA CLEAVAGE STIMULATION FACTOR"/>
    <property type="match status" value="1"/>
</dbReference>
<dbReference type="GO" id="GO:0180010">
    <property type="term" value="P:co-transcriptional mRNA 3'-end processing, cleavage and polyadenylation pathway"/>
    <property type="evidence" value="ECO:0007669"/>
    <property type="project" value="UniProtKB-UniRule"/>
</dbReference>
<dbReference type="PANTHER" id="PTHR19980:SF0">
    <property type="entry name" value="CLEAVAGE STIMULATION FACTOR SUBUNIT 3"/>
    <property type="match status" value="1"/>
</dbReference>
<feature type="compositionally biased region" description="Low complexity" evidence="6">
    <location>
        <begin position="202"/>
        <end position="218"/>
    </location>
</feature>
<name>A0AAI9EB61_9PEZI</name>
<gene>
    <name evidence="8" type="ORF">LECACI_7A004808</name>
</gene>
<evidence type="ECO:0000256" key="2">
    <source>
        <dbReference type="ARBA" id="ARBA00022737"/>
    </source>
</evidence>
<comment type="function">
    <text evidence="1 5">Component of the cleavage factor IA (CFIA) complex, which is involved in the endonucleolytic cleavage during polyadenylation-dependent pre-mRNA 3'-end formation.</text>
</comment>
<evidence type="ECO:0000259" key="7">
    <source>
        <dbReference type="Pfam" id="PF05843"/>
    </source>
</evidence>
<feature type="compositionally biased region" description="Basic and acidic residues" evidence="6">
    <location>
        <begin position="644"/>
        <end position="654"/>
    </location>
</feature>
<evidence type="ECO:0000256" key="5">
    <source>
        <dbReference type="RuleBase" id="RU369035"/>
    </source>
</evidence>
<comment type="caution">
    <text evidence="8">The sequence shown here is derived from an EMBL/GenBank/DDBJ whole genome shotgun (WGS) entry which is preliminary data.</text>
</comment>
<organism evidence="8 9">
    <name type="scientific">Lecanosticta acicola</name>
    <dbReference type="NCBI Taxonomy" id="111012"/>
    <lineage>
        <taxon>Eukaryota</taxon>
        <taxon>Fungi</taxon>
        <taxon>Dikarya</taxon>
        <taxon>Ascomycota</taxon>
        <taxon>Pezizomycotina</taxon>
        <taxon>Dothideomycetes</taxon>
        <taxon>Dothideomycetidae</taxon>
        <taxon>Mycosphaerellales</taxon>
        <taxon>Mycosphaerellaceae</taxon>
        <taxon>Lecanosticta</taxon>
    </lineage>
</organism>
<dbReference type="InterPro" id="IPR011990">
    <property type="entry name" value="TPR-like_helical_dom_sf"/>
</dbReference>
<evidence type="ECO:0000256" key="4">
    <source>
        <dbReference type="PROSITE-ProRule" id="PRU00339"/>
    </source>
</evidence>
<feature type="region of interest" description="Disordered" evidence="6">
    <location>
        <begin position="1"/>
        <end position="180"/>
    </location>
</feature>
<feature type="region of interest" description="Disordered" evidence="6">
    <location>
        <begin position="202"/>
        <end position="230"/>
    </location>
</feature>
<keyword evidence="4" id="KW-0802">TPR repeat</keyword>
<evidence type="ECO:0000313" key="8">
    <source>
        <dbReference type="EMBL" id="CAK4022069.1"/>
    </source>
</evidence>
<dbReference type="Gene3D" id="1.25.40.1040">
    <property type="match status" value="2"/>
</dbReference>
<accession>A0AAI9EB61</accession>
<reference evidence="8" key="1">
    <citation type="submission" date="2023-11" db="EMBL/GenBank/DDBJ databases">
        <authorList>
            <person name="Alioto T."/>
            <person name="Alioto T."/>
            <person name="Gomez Garrido J."/>
        </authorList>
    </citation>
    <scope>NUCLEOTIDE SEQUENCE</scope>
</reference>
<feature type="compositionally biased region" description="Polar residues" evidence="6">
    <location>
        <begin position="124"/>
        <end position="141"/>
    </location>
</feature>
<feature type="region of interest" description="Disordered" evidence="6">
    <location>
        <begin position="626"/>
        <end position="654"/>
    </location>
</feature>
<dbReference type="InterPro" id="IPR003107">
    <property type="entry name" value="HAT"/>
</dbReference>
<dbReference type="SUPFAM" id="SSF48452">
    <property type="entry name" value="TPR-like"/>
    <property type="match status" value="2"/>
</dbReference>
<keyword evidence="2" id="KW-0677">Repeat</keyword>
<feature type="domain" description="Suppressor of forked" evidence="7">
    <location>
        <begin position="232"/>
        <end position="858"/>
    </location>
</feature>
<feature type="compositionally biased region" description="Acidic residues" evidence="6">
    <location>
        <begin position="629"/>
        <end position="643"/>
    </location>
</feature>
<keyword evidence="3 5" id="KW-0539">Nucleus</keyword>
<feature type="compositionally biased region" description="Polar residues" evidence="6">
    <location>
        <begin position="65"/>
        <end position="80"/>
    </location>
</feature>
<dbReference type="GO" id="GO:0005737">
    <property type="term" value="C:cytoplasm"/>
    <property type="evidence" value="ECO:0007669"/>
    <property type="project" value="UniProtKB-SubCell"/>
</dbReference>
<evidence type="ECO:0000256" key="1">
    <source>
        <dbReference type="ARBA" id="ARBA00002863"/>
    </source>
</evidence>
<feature type="compositionally biased region" description="Acidic residues" evidence="6">
    <location>
        <begin position="15"/>
        <end position="26"/>
    </location>
</feature>
<dbReference type="InterPro" id="IPR045243">
    <property type="entry name" value="Rna14-like"/>
</dbReference>
<protein>
    <recommendedName>
        <fullName evidence="5">mRNA 3'-end-processing protein RNA14</fullName>
    </recommendedName>
</protein>
<feature type="compositionally biased region" description="Low complexity" evidence="6">
    <location>
        <begin position="142"/>
        <end position="161"/>
    </location>
</feature>
<dbReference type="AlphaFoldDB" id="A0AAI9EB61"/>
<proteinExistence type="predicted"/>
<feature type="region of interest" description="Disordered" evidence="6">
    <location>
        <begin position="905"/>
        <end position="943"/>
    </location>
</feature>
<comment type="subcellular location">
    <subcellularLocation>
        <location evidence="5">Nucleus</location>
    </subcellularLocation>
    <subcellularLocation>
        <location evidence="5">Cytoplasm</location>
    </subcellularLocation>
    <text evidence="5">Nucleus and/or cytoplasm.</text>
</comment>
<evidence type="ECO:0000256" key="6">
    <source>
        <dbReference type="SAM" id="MobiDB-lite"/>
    </source>
</evidence>
<feature type="compositionally biased region" description="Low complexity" evidence="6">
    <location>
        <begin position="27"/>
        <end position="36"/>
    </location>
</feature>
<dbReference type="GO" id="GO:0005634">
    <property type="term" value="C:nucleus"/>
    <property type="evidence" value="ECO:0007669"/>
    <property type="project" value="UniProtKB-SubCell"/>
</dbReference>
<keyword evidence="9" id="KW-1185">Reference proteome</keyword>
<dbReference type="EMBL" id="CAVMBE010000028">
    <property type="protein sequence ID" value="CAK4022069.1"/>
    <property type="molecule type" value="Genomic_DNA"/>
</dbReference>
<dbReference type="GO" id="GO:0003729">
    <property type="term" value="F:mRNA binding"/>
    <property type="evidence" value="ECO:0007669"/>
    <property type="project" value="TreeGrafter"/>
</dbReference>
<feature type="compositionally biased region" description="Polar residues" evidence="6">
    <location>
        <begin position="98"/>
        <end position="108"/>
    </location>
</feature>
<dbReference type="InterPro" id="IPR019734">
    <property type="entry name" value="TPR_rpt"/>
</dbReference>
<keyword evidence="5" id="KW-0507">mRNA processing</keyword>
<feature type="repeat" description="TPR" evidence="4">
    <location>
        <begin position="249"/>
        <end position="282"/>
    </location>
</feature>
<dbReference type="SMART" id="SM00386">
    <property type="entry name" value="HAT"/>
    <property type="match status" value="5"/>
</dbReference>
<keyword evidence="5" id="KW-0963">Cytoplasm</keyword>
<dbReference type="Pfam" id="PF05843">
    <property type="entry name" value="Suf"/>
    <property type="match status" value="1"/>
</dbReference>
<dbReference type="PROSITE" id="PS50005">
    <property type="entry name" value="TPR"/>
    <property type="match status" value="1"/>
</dbReference>
<feature type="compositionally biased region" description="Acidic residues" evidence="6">
    <location>
        <begin position="37"/>
        <end position="47"/>
    </location>
</feature>
<dbReference type="InterPro" id="IPR008847">
    <property type="entry name" value="Suf"/>
</dbReference>
<dbReference type="Proteomes" id="UP001296104">
    <property type="component" value="Unassembled WGS sequence"/>
</dbReference>
<sequence length="1031" mass="114061">MADDYDPMDPPTFNAEDDDNENEACDPAEYGNYAQEDGADDEDDDYDPTNLNFGENAQADAAPTEQPSAQTAQAPKQQTVAGFIVEDSDDEQDGDAPSPSQLNGSAGAQSGLGAEAVSAAKDVSLSSAPQDTAASSTSLNGSTTVVHVPTSTSSSVVPDSSLQPSAPDQGKAATPTVSATASFASTPQPAAAAAAAAAGSAAGSAAPTPAPAQRAARTNGPAAPLPTRLPHDKVGQLEDRIRDDPKGDTAAWLSLIDHYYAKGQYEYARDVYRRCLAVFPTAVTLWVKFLHMENELDERDSISRILNEVLMQVPNVDLWRFYLDHVRRALPLINDTDGRNRMEINKAFETTLDHVGIDPDSGSLWQEYIDFIKEYPGTAGGSSWQDLQKADLLRKAYQQAIKLPHSNTIKLWKEYEAFEMGLHKATGRKHIQEQSPHYVEARKAKTQLDQKLQGLDRTSMPRLPPIYGCAGEDEFGLQVEKFRAWIEWERDEDPLVYKGVEDDAWRKRVLYAYRQATMFLCFYPRIWFDAATWCFAQGLPNLTEEGEKFLEKGIERNPESVLLAMMKAERVESSLESGNTEEVLIRKGKKLDVPYEDVHTALYQLRTKLQEKDKRALQQIQDHYASLPPEEEPLQNQEDASDDASEKPKTRDEQMKAAIEAVKAASHAQLEVLKRTISYIWVAKMRAFRRVQGQGKPQKKGDDSKEFVKGFRGIFADARPRGPLSGDVYVASALMEWHCYKDPAANRIFDRGLKLFPTDENFILEYIKHLITTGDATNARVVFESTIPKIINNAQLSQEEKQNKCRPLFAYMHDYESKYGDLAQMLKIEKRMAELYPEEPDISRFCYRFSLPTFDAMDVQLLLSPTQAQPRSEVPQIAAPAQQAVPSVEQAMSPKVPEILLGPNGPYVASPKRPLDDSDAEAPQRKFQRGESPLKGAAGQRMQNNKPNAAAGVGGGGFATKTFVPNNVAAPPPFAPIPLPPAIDRILRDLPNAAAYGGQARFDPPKLMAFLPTVNVEHARARFNAGEPIRR</sequence>